<sequence length="1074" mass="109476">MTLLAFALVAGGTAGYPGTVSAAPTLPDASAVGATGLRGGDGDRVVLTDGGGRHPSAKPSSATPSSTMPPSAKPPSNNPSGGRSGVNPNGNGLYIVQLAEAPVTTYSGGVPGLAGTRPQQGQRLEPESTAAQAYRRHLDATRAAVVAAAGVTTAEVYTTAFNGFSAKLTARQVATLRADKRVRAVTASQKVASAAGTPAPETTGLSSAPTSLALTTPVPSPPPPTPPASTAPTQSNGGSGTILPDPRKLGSPRFGTPKPAAPKAGAPKPGGATGTGMVIGVLDTGIWPDSPSFAKQMPAPANWHGACQTGPMWVAADCNGKIVGARYFADAYLAGSGGTLPAGEVLSPVDLVGHGTHTASTAAGLPVQHVTIDGRDFGSIAGVAPDAQIAVYKVLWGGAGYDADIIAGIDAAIADGVQVLNFSVAVQLGDWTPNTPVGTAFLNAVLAGIFVSAAAGNDGLTGTISNAAPWLTTVGAAVTKLDEGTVRLGDGTKLVGGTLDVLPGGDTASPLVFGAQAGPVAGSAEYCLPGTLDAAKVRGKVVACALYSPFDEVAELKAKGATAMLLFDPPIGNFRVNSIYGFPVLYLNTAQQAGQLFTYLTNHPTDGTALLSPGGDGSSVPGLPSVADFSSKGPDYTAPGVLKPDLVAPGSDIVASVSPPGNFGRQFDAYSGTSMATPYVAGAATILAAEHPSWSPGTISSALSTTATDTEGTSDPLYQGSGLVDLARAGDPGLVFEPDPADFVAFSQQAKPDGAELNLPSISLHEYDGTQPVTLTRKLTNVGTARETYRASVTGLPGMQVTVNPSSVTVFPGRTATVTITLSRGSAPWDRYVTGSITWRSTAHSVRIPVAARPWGVTPEPYGDDGIQFGRRQDGAFGMLQPGFTGPLTGRSTGYTPMVWQSSSMPAGVNDGVFDPHASGVTAQNFTVPDDTAGFVVETATDDPNTNLDLYIYRGDTLVSRSIASWSSAEQVLLFMPEPGQYTAYVFAQKSGGPVVDYRLGHAIVGNHGNYAPATLSLPSPVQRGTTPRFTLKPDSPLPDQPVPNDEFWAYTELFSNGQTIPGPLVYTTQSSWQ</sequence>
<dbReference type="AlphaFoldDB" id="A0A8J3VVT2"/>
<dbReference type="PANTHER" id="PTHR10795">
    <property type="entry name" value="PROPROTEIN CONVERTASE SUBTILISIN/KEXIN"/>
    <property type="match status" value="1"/>
</dbReference>
<feature type="region of interest" description="Disordered" evidence="8">
    <location>
        <begin position="33"/>
        <end position="89"/>
    </location>
</feature>
<feature type="chain" id="PRO_5035308983" description="Peptidase inhibitor I9" evidence="9">
    <location>
        <begin position="23"/>
        <end position="1074"/>
    </location>
</feature>
<evidence type="ECO:0000256" key="4">
    <source>
        <dbReference type="ARBA" id="ARBA00022825"/>
    </source>
</evidence>
<feature type="domain" description="Subtilisin-like protease fibronectin type-III" evidence="12">
    <location>
        <begin position="756"/>
        <end position="851"/>
    </location>
</feature>
<comment type="similarity">
    <text evidence="1 6 7">Belongs to the peptidase S8 family.</text>
</comment>
<proteinExistence type="inferred from homology"/>
<dbReference type="Proteomes" id="UP000642748">
    <property type="component" value="Unassembled WGS sequence"/>
</dbReference>
<name>A0A8J3VVT2_9ACTN</name>
<accession>A0A8J3VVT2</accession>
<dbReference type="Pfam" id="PF00082">
    <property type="entry name" value="Peptidase_S8"/>
    <property type="match status" value="1"/>
</dbReference>
<gene>
    <name evidence="13" type="ORF">Raf01_88220</name>
</gene>
<dbReference type="InterPro" id="IPR045051">
    <property type="entry name" value="SBT"/>
</dbReference>
<evidence type="ECO:0000256" key="6">
    <source>
        <dbReference type="PROSITE-ProRule" id="PRU01240"/>
    </source>
</evidence>
<dbReference type="Gene3D" id="3.50.30.30">
    <property type="match status" value="1"/>
</dbReference>
<feature type="region of interest" description="Disordered" evidence="8">
    <location>
        <begin position="109"/>
        <end position="128"/>
    </location>
</feature>
<dbReference type="InterPro" id="IPR036852">
    <property type="entry name" value="Peptidase_S8/S53_dom_sf"/>
</dbReference>
<evidence type="ECO:0000256" key="7">
    <source>
        <dbReference type="RuleBase" id="RU003355"/>
    </source>
</evidence>
<feature type="signal peptide" evidence="9">
    <location>
        <begin position="1"/>
        <end position="22"/>
    </location>
</feature>
<evidence type="ECO:0008006" key="15">
    <source>
        <dbReference type="Google" id="ProtNLM"/>
    </source>
</evidence>
<dbReference type="Pfam" id="PF17766">
    <property type="entry name" value="fn3_6"/>
    <property type="match status" value="1"/>
</dbReference>
<protein>
    <recommendedName>
        <fullName evidence="15">Peptidase inhibitor I9</fullName>
    </recommendedName>
</protein>
<evidence type="ECO:0000259" key="10">
    <source>
        <dbReference type="Pfam" id="PF00082"/>
    </source>
</evidence>
<evidence type="ECO:0000259" key="12">
    <source>
        <dbReference type="Pfam" id="PF17766"/>
    </source>
</evidence>
<feature type="active site" description="Charge relay system" evidence="5 6">
    <location>
        <position position="283"/>
    </location>
</feature>
<feature type="active site" description="Charge relay system" evidence="5 6">
    <location>
        <position position="354"/>
    </location>
</feature>
<dbReference type="InterPro" id="IPR023827">
    <property type="entry name" value="Peptidase_S8_Asp-AS"/>
</dbReference>
<dbReference type="EMBL" id="BONZ01000102">
    <property type="protein sequence ID" value="GIH20650.1"/>
    <property type="molecule type" value="Genomic_DNA"/>
</dbReference>
<evidence type="ECO:0000313" key="13">
    <source>
        <dbReference type="EMBL" id="GIH20650.1"/>
    </source>
</evidence>
<feature type="active site" description="Charge relay system" evidence="5 6">
    <location>
        <position position="674"/>
    </location>
</feature>
<dbReference type="InterPro" id="IPR010259">
    <property type="entry name" value="S8pro/Inhibitor_I9"/>
</dbReference>
<dbReference type="Gene3D" id="3.30.70.80">
    <property type="entry name" value="Peptidase S8 propeptide/proteinase inhibitor I9"/>
    <property type="match status" value="1"/>
</dbReference>
<keyword evidence="9" id="KW-0732">Signal</keyword>
<dbReference type="InterPro" id="IPR037045">
    <property type="entry name" value="S8pro/Inhibitor_I9_sf"/>
</dbReference>
<evidence type="ECO:0000256" key="3">
    <source>
        <dbReference type="ARBA" id="ARBA00022801"/>
    </source>
</evidence>
<evidence type="ECO:0000256" key="8">
    <source>
        <dbReference type="SAM" id="MobiDB-lite"/>
    </source>
</evidence>
<dbReference type="InterPro" id="IPR023828">
    <property type="entry name" value="Peptidase_S8_Ser-AS"/>
</dbReference>
<dbReference type="PROSITE" id="PS00138">
    <property type="entry name" value="SUBTILASE_SER"/>
    <property type="match status" value="1"/>
</dbReference>
<feature type="domain" description="Inhibitor I9" evidence="11">
    <location>
        <begin position="94"/>
        <end position="191"/>
    </location>
</feature>
<reference evidence="13" key="1">
    <citation type="submission" date="2021-01" db="EMBL/GenBank/DDBJ databases">
        <title>Whole genome shotgun sequence of Rugosimonospora africana NBRC 104875.</title>
        <authorList>
            <person name="Komaki H."/>
            <person name="Tamura T."/>
        </authorList>
    </citation>
    <scope>NUCLEOTIDE SEQUENCE</scope>
    <source>
        <strain evidence="13">NBRC 104875</strain>
    </source>
</reference>
<dbReference type="InterPro" id="IPR000209">
    <property type="entry name" value="Peptidase_S8/S53_dom"/>
</dbReference>
<dbReference type="InterPro" id="IPR015500">
    <property type="entry name" value="Peptidase_S8_subtilisin-rel"/>
</dbReference>
<dbReference type="SUPFAM" id="SSF52743">
    <property type="entry name" value="Subtilisin-like"/>
    <property type="match status" value="1"/>
</dbReference>
<dbReference type="PRINTS" id="PR00723">
    <property type="entry name" value="SUBTILISIN"/>
</dbReference>
<dbReference type="GO" id="GO:0006508">
    <property type="term" value="P:proteolysis"/>
    <property type="evidence" value="ECO:0007669"/>
    <property type="project" value="UniProtKB-KW"/>
</dbReference>
<evidence type="ECO:0000256" key="9">
    <source>
        <dbReference type="SAM" id="SignalP"/>
    </source>
</evidence>
<dbReference type="Pfam" id="PF05922">
    <property type="entry name" value="Inhibitor_I9"/>
    <property type="match status" value="1"/>
</dbReference>
<feature type="compositionally biased region" description="Low complexity" evidence="8">
    <location>
        <begin position="208"/>
        <end position="217"/>
    </location>
</feature>
<comment type="caution">
    <text evidence="13">The sequence shown here is derived from an EMBL/GenBank/DDBJ whole genome shotgun (WGS) entry which is preliminary data.</text>
</comment>
<dbReference type="PROSITE" id="PS51892">
    <property type="entry name" value="SUBTILASE"/>
    <property type="match status" value="1"/>
</dbReference>
<evidence type="ECO:0000313" key="14">
    <source>
        <dbReference type="Proteomes" id="UP000642748"/>
    </source>
</evidence>
<dbReference type="CDD" id="cd02120">
    <property type="entry name" value="PA_subtilisin_like"/>
    <property type="match status" value="1"/>
</dbReference>
<keyword evidence="3 6" id="KW-0378">Hydrolase</keyword>
<dbReference type="PROSITE" id="PS00136">
    <property type="entry name" value="SUBTILASE_ASP"/>
    <property type="match status" value="1"/>
</dbReference>
<feature type="region of interest" description="Disordered" evidence="8">
    <location>
        <begin position="1016"/>
        <end position="1039"/>
    </location>
</feature>
<feature type="domain" description="Peptidase S8/S53" evidence="10">
    <location>
        <begin position="274"/>
        <end position="722"/>
    </location>
</feature>
<feature type="region of interest" description="Disordered" evidence="8">
    <location>
        <begin position="187"/>
        <end position="274"/>
    </location>
</feature>
<feature type="compositionally biased region" description="Low complexity" evidence="8">
    <location>
        <begin position="57"/>
        <end position="70"/>
    </location>
</feature>
<evidence type="ECO:0000256" key="2">
    <source>
        <dbReference type="ARBA" id="ARBA00022670"/>
    </source>
</evidence>
<keyword evidence="14" id="KW-1185">Reference proteome</keyword>
<evidence type="ECO:0000259" key="11">
    <source>
        <dbReference type="Pfam" id="PF05922"/>
    </source>
</evidence>
<dbReference type="Gene3D" id="2.60.40.2310">
    <property type="match status" value="1"/>
</dbReference>
<organism evidence="13 14">
    <name type="scientific">Rugosimonospora africana</name>
    <dbReference type="NCBI Taxonomy" id="556532"/>
    <lineage>
        <taxon>Bacteria</taxon>
        <taxon>Bacillati</taxon>
        <taxon>Actinomycetota</taxon>
        <taxon>Actinomycetes</taxon>
        <taxon>Micromonosporales</taxon>
        <taxon>Micromonosporaceae</taxon>
        <taxon>Rugosimonospora</taxon>
    </lineage>
</organism>
<evidence type="ECO:0000256" key="1">
    <source>
        <dbReference type="ARBA" id="ARBA00011073"/>
    </source>
</evidence>
<feature type="compositionally biased region" description="Pro residues" evidence="8">
    <location>
        <begin position="218"/>
        <end position="229"/>
    </location>
</feature>
<dbReference type="Gene3D" id="3.40.50.200">
    <property type="entry name" value="Peptidase S8/S53 domain"/>
    <property type="match status" value="1"/>
</dbReference>
<evidence type="ECO:0000256" key="5">
    <source>
        <dbReference type="PIRSR" id="PIRSR615500-1"/>
    </source>
</evidence>
<dbReference type="InterPro" id="IPR041469">
    <property type="entry name" value="Subtilisin-like_FN3"/>
</dbReference>
<keyword evidence="2 6" id="KW-0645">Protease</keyword>
<feature type="compositionally biased region" description="Polar residues" evidence="8">
    <location>
        <begin position="1017"/>
        <end position="1029"/>
    </location>
</feature>
<keyword evidence="4 6" id="KW-0720">Serine protease</keyword>
<feature type="compositionally biased region" description="Low complexity" evidence="8">
    <location>
        <begin position="255"/>
        <end position="270"/>
    </location>
</feature>
<dbReference type="GO" id="GO:0004252">
    <property type="term" value="F:serine-type endopeptidase activity"/>
    <property type="evidence" value="ECO:0007669"/>
    <property type="project" value="UniProtKB-UniRule"/>
</dbReference>